<dbReference type="Pfam" id="PF04773">
    <property type="entry name" value="FecR"/>
    <property type="match status" value="1"/>
</dbReference>
<dbReference type="GO" id="GO:0016989">
    <property type="term" value="F:sigma factor antagonist activity"/>
    <property type="evidence" value="ECO:0007669"/>
    <property type="project" value="TreeGrafter"/>
</dbReference>
<evidence type="ECO:0000313" key="3">
    <source>
        <dbReference type="EMBL" id="TCP02957.1"/>
    </source>
</evidence>
<comment type="caution">
    <text evidence="3">The sequence shown here is derived from an EMBL/GenBank/DDBJ whole genome shotgun (WGS) entry which is preliminary data.</text>
</comment>
<dbReference type="GeneID" id="99684610"/>
<dbReference type="InterPro" id="IPR012373">
    <property type="entry name" value="Ferrdict_sens_TM"/>
</dbReference>
<name>A0A4R2ME50_RUBGE</name>
<proteinExistence type="predicted"/>
<dbReference type="PANTHER" id="PTHR30273">
    <property type="entry name" value="PERIPLASMIC SIGNAL SENSOR AND SIGMA FACTOR ACTIVATOR FECR-RELATED"/>
    <property type="match status" value="1"/>
</dbReference>
<sequence length="320" mass="34799">MSAAAEDAEVARQAARWMARLWAEDAAAEDHAACARWRAAHPEHERAWQAMQGFDARLRGLPGEAARRALQAPGATRRRVLRTLGLAVAVIGSGEAVRRSEAWALWAADERCATGEVRTLSLPDGTRLVLASASAVDLRYDAEQRLIVLRAGEILVTSAPDAARRPLAVRTRHGLVRALGTRFLVRDLGAADRVVVYEGAVELQPAKRASAPWRLDAGQSARLADDGVTPGGPADEADTAWTRGLLLADGRRVDELVAEIARYRRGVLRCDPAVGALRVSGVFPLHDPDRALQNLTLALPLRLRRVGGWWITVEADPERR</sequence>
<dbReference type="PANTHER" id="PTHR30273:SF2">
    <property type="entry name" value="PROTEIN FECR"/>
    <property type="match status" value="1"/>
</dbReference>
<evidence type="ECO:0000313" key="4">
    <source>
        <dbReference type="Proteomes" id="UP000295106"/>
    </source>
</evidence>
<accession>A0A4R2ME50</accession>
<dbReference type="Proteomes" id="UP000295106">
    <property type="component" value="Unassembled WGS sequence"/>
</dbReference>
<dbReference type="InterPro" id="IPR032623">
    <property type="entry name" value="FecR_N"/>
</dbReference>
<reference evidence="3 4" key="1">
    <citation type="submission" date="2019-03" db="EMBL/GenBank/DDBJ databases">
        <title>Genomic Encyclopedia of Type Strains, Phase IV (KMG-IV): sequencing the most valuable type-strain genomes for metagenomic binning, comparative biology and taxonomic classification.</title>
        <authorList>
            <person name="Goeker M."/>
        </authorList>
    </citation>
    <scope>NUCLEOTIDE SEQUENCE [LARGE SCALE GENOMIC DNA]</scope>
    <source>
        <strain evidence="3 4">DSM 1709</strain>
    </source>
</reference>
<dbReference type="InterPro" id="IPR006860">
    <property type="entry name" value="FecR"/>
</dbReference>
<dbReference type="OrthoDB" id="1100567at2"/>
<evidence type="ECO:0000259" key="1">
    <source>
        <dbReference type="Pfam" id="PF04773"/>
    </source>
</evidence>
<dbReference type="EMBL" id="SLXD01000005">
    <property type="protein sequence ID" value="TCP02957.1"/>
    <property type="molecule type" value="Genomic_DNA"/>
</dbReference>
<protein>
    <submittedName>
        <fullName evidence="3">FecR family protein</fullName>
    </submittedName>
</protein>
<gene>
    <name evidence="3" type="ORF">EV684_105123</name>
</gene>
<feature type="domain" description="FecR N-terminal" evidence="2">
    <location>
        <begin position="12"/>
        <end position="52"/>
    </location>
</feature>
<dbReference type="AlphaFoldDB" id="A0A4R2ME50"/>
<dbReference type="Gene3D" id="2.60.120.1440">
    <property type="match status" value="1"/>
</dbReference>
<dbReference type="PIRSF" id="PIRSF018266">
    <property type="entry name" value="FecR"/>
    <property type="match status" value="1"/>
</dbReference>
<evidence type="ECO:0000259" key="2">
    <source>
        <dbReference type="Pfam" id="PF16220"/>
    </source>
</evidence>
<organism evidence="3 4">
    <name type="scientific">Rubrivivax gelatinosus</name>
    <name type="common">Rhodocyclus gelatinosus</name>
    <name type="synonym">Rhodopseudomonas gelatinosa</name>
    <dbReference type="NCBI Taxonomy" id="28068"/>
    <lineage>
        <taxon>Bacteria</taxon>
        <taxon>Pseudomonadati</taxon>
        <taxon>Pseudomonadota</taxon>
        <taxon>Betaproteobacteria</taxon>
        <taxon>Burkholderiales</taxon>
        <taxon>Sphaerotilaceae</taxon>
        <taxon>Rubrivivax</taxon>
    </lineage>
</organism>
<dbReference type="RefSeq" id="WP_132646562.1">
    <property type="nucleotide sequence ID" value="NZ_CP181386.1"/>
</dbReference>
<dbReference type="Pfam" id="PF16220">
    <property type="entry name" value="DUF4880"/>
    <property type="match status" value="1"/>
</dbReference>
<feature type="domain" description="FecR protein" evidence="1">
    <location>
        <begin position="111"/>
        <end position="202"/>
    </location>
</feature>